<sequence>MTLRIGVIADIHHGTPKFTKRGDTALALLADFAEWANTEEVDLVLDLGDRISDIDEEADLKLEVEVIDAMQAINAPIHHVCGNHDREFLSVAQNEKILGQKLENELLDFGDWQIALWRADAKIGRSTTPHSFQLPEQDLLWLSNVMQKASKPTLVVSHVPVSGHSQIGNYYFECRPEASRYPQSRRARTALGQAQVPVLCLAGHVHWNTVTTVDGISHLTQQSLTESFSTRGEPAEAWGMLTLADTVHWQVFGCDPFEARLTPQPGRWTPPMESF</sequence>
<name>A0A7L5BV98_9RHOB</name>
<evidence type="ECO:0000313" key="2">
    <source>
        <dbReference type="EMBL" id="QIE55652.1"/>
    </source>
</evidence>
<keyword evidence="3" id="KW-1185">Reference proteome</keyword>
<gene>
    <name evidence="2" type="ORF">G5B40_09430</name>
</gene>
<reference evidence="2 3" key="1">
    <citation type="submission" date="2020-02" db="EMBL/GenBank/DDBJ databases">
        <title>complete genome sequence of Rhodobacteraceae bacterium.</title>
        <authorList>
            <person name="Park J."/>
            <person name="Kim Y.-S."/>
            <person name="Kim K.-H."/>
        </authorList>
    </citation>
    <scope>NUCLEOTIDE SEQUENCE [LARGE SCALE GENOMIC DNA]</scope>
    <source>
        <strain evidence="2 3">RR4-56</strain>
    </source>
</reference>
<dbReference type="SUPFAM" id="SSF56300">
    <property type="entry name" value="Metallo-dependent phosphatases"/>
    <property type="match status" value="1"/>
</dbReference>
<dbReference type="PANTHER" id="PTHR31302:SF0">
    <property type="entry name" value="TRANSMEMBRANE PROTEIN WITH METALLOPHOSPHOESTERASE DOMAIN"/>
    <property type="match status" value="1"/>
</dbReference>
<dbReference type="InterPro" id="IPR029052">
    <property type="entry name" value="Metallo-depent_PP-like"/>
</dbReference>
<dbReference type="Pfam" id="PF00149">
    <property type="entry name" value="Metallophos"/>
    <property type="match status" value="1"/>
</dbReference>
<dbReference type="RefSeq" id="WP_165097857.1">
    <property type="nucleotide sequence ID" value="NZ_CP049056.1"/>
</dbReference>
<dbReference type="AlphaFoldDB" id="A0A7L5BV98"/>
<evidence type="ECO:0000259" key="1">
    <source>
        <dbReference type="Pfam" id="PF00149"/>
    </source>
</evidence>
<evidence type="ECO:0000313" key="3">
    <source>
        <dbReference type="Proteomes" id="UP000503336"/>
    </source>
</evidence>
<protein>
    <submittedName>
        <fullName evidence="2">Metallophosphoesterase-domain-containing protein</fullName>
    </submittedName>
</protein>
<feature type="domain" description="Calcineurin-like phosphoesterase" evidence="1">
    <location>
        <begin position="3"/>
        <end position="207"/>
    </location>
</feature>
<dbReference type="KEGG" id="hdh:G5B40_09430"/>
<dbReference type="EMBL" id="CP049056">
    <property type="protein sequence ID" value="QIE55652.1"/>
    <property type="molecule type" value="Genomic_DNA"/>
</dbReference>
<accession>A0A7L5BV98</accession>
<organism evidence="2 3">
    <name type="scientific">Pikeienuella piscinae</name>
    <dbReference type="NCBI Taxonomy" id="2748098"/>
    <lineage>
        <taxon>Bacteria</taxon>
        <taxon>Pseudomonadati</taxon>
        <taxon>Pseudomonadota</taxon>
        <taxon>Alphaproteobacteria</taxon>
        <taxon>Rhodobacterales</taxon>
        <taxon>Paracoccaceae</taxon>
        <taxon>Pikeienuella</taxon>
    </lineage>
</organism>
<dbReference type="InterPro" id="IPR004843">
    <property type="entry name" value="Calcineurin-like_PHP"/>
</dbReference>
<proteinExistence type="predicted"/>
<dbReference type="InterPro" id="IPR051158">
    <property type="entry name" value="Metallophosphoesterase_sf"/>
</dbReference>
<dbReference type="GO" id="GO:0016787">
    <property type="term" value="F:hydrolase activity"/>
    <property type="evidence" value="ECO:0007669"/>
    <property type="project" value="InterPro"/>
</dbReference>
<dbReference type="Gene3D" id="3.60.21.10">
    <property type="match status" value="1"/>
</dbReference>
<dbReference type="Proteomes" id="UP000503336">
    <property type="component" value="Chromosome"/>
</dbReference>
<dbReference type="PANTHER" id="PTHR31302">
    <property type="entry name" value="TRANSMEMBRANE PROTEIN WITH METALLOPHOSPHOESTERASE DOMAIN-RELATED"/>
    <property type="match status" value="1"/>
</dbReference>